<dbReference type="Proteomes" id="UP000601522">
    <property type="component" value="Unassembled WGS sequence"/>
</dbReference>
<dbReference type="EMBL" id="JACRTK010000004">
    <property type="protein sequence ID" value="MBC8591524.1"/>
    <property type="molecule type" value="Genomic_DNA"/>
</dbReference>
<evidence type="ECO:0000256" key="4">
    <source>
        <dbReference type="ARBA" id="ARBA00022475"/>
    </source>
</evidence>
<keyword evidence="11" id="KW-0482">Metalloprotease</keyword>
<keyword evidence="6 10" id="KW-0812">Transmembrane</keyword>
<proteinExistence type="inferred from homology"/>
<comment type="similarity">
    <text evidence="2">Belongs to the protease PrsW family.</text>
</comment>
<feature type="transmembrane region" description="Helical" evidence="10">
    <location>
        <begin position="180"/>
        <end position="211"/>
    </location>
</feature>
<dbReference type="PANTHER" id="PTHR36844">
    <property type="entry name" value="PROTEASE PRSW"/>
    <property type="match status" value="1"/>
</dbReference>
<name>A0A926IMT3_9FIRM</name>
<keyword evidence="12" id="KW-1185">Reference proteome</keyword>
<evidence type="ECO:0000313" key="12">
    <source>
        <dbReference type="Proteomes" id="UP000601522"/>
    </source>
</evidence>
<feature type="transmembrane region" description="Helical" evidence="10">
    <location>
        <begin position="34"/>
        <end position="51"/>
    </location>
</feature>
<keyword evidence="4" id="KW-1003">Cell membrane</keyword>
<gene>
    <name evidence="11" type="ORF">H8689_10420</name>
</gene>
<keyword evidence="9 10" id="KW-0472">Membrane</keyword>
<dbReference type="GO" id="GO:0006508">
    <property type="term" value="P:proteolysis"/>
    <property type="evidence" value="ECO:0007669"/>
    <property type="project" value="UniProtKB-KW"/>
</dbReference>
<evidence type="ECO:0000256" key="9">
    <source>
        <dbReference type="ARBA" id="ARBA00023136"/>
    </source>
</evidence>
<dbReference type="RefSeq" id="WP_249324386.1">
    <property type="nucleotide sequence ID" value="NZ_JACRTK010000004.1"/>
</dbReference>
<feature type="transmembrane region" description="Helical" evidence="10">
    <location>
        <begin position="139"/>
        <end position="159"/>
    </location>
</feature>
<sequence>MQIRLFIIAITPAIIGLFAIYLTDRVDKEPGKLLFLTFILGALSVIPSIIVEEILIRLNVFKGVYNAFFNAFIVAALTEEYFKRLMILKVPYRTTYFNERLDGIVYGVFAALGFATVENIIYVVFTYTNNPFIGLYRGIFSVPAHGIFGVTMGYYLSLAKFATDERRRKANLRKSLTMPVLLHGIFDFILMANIPELTFLFVPYVVFIWWINERKLETFIYDSRNRVIKDKTKDITINDIIDKEE</sequence>
<evidence type="ECO:0000256" key="8">
    <source>
        <dbReference type="ARBA" id="ARBA00022989"/>
    </source>
</evidence>
<dbReference type="InterPro" id="IPR023596">
    <property type="entry name" value="Peptidase_PrsW_arch/bac"/>
</dbReference>
<keyword evidence="8 10" id="KW-1133">Transmembrane helix</keyword>
<organism evidence="11 12">
    <name type="scientific">Wansuia hejianensis</name>
    <dbReference type="NCBI Taxonomy" id="2763667"/>
    <lineage>
        <taxon>Bacteria</taxon>
        <taxon>Bacillati</taxon>
        <taxon>Bacillota</taxon>
        <taxon>Clostridia</taxon>
        <taxon>Lachnospirales</taxon>
        <taxon>Lachnospiraceae</taxon>
        <taxon>Wansuia</taxon>
    </lineage>
</organism>
<evidence type="ECO:0000256" key="5">
    <source>
        <dbReference type="ARBA" id="ARBA00022670"/>
    </source>
</evidence>
<dbReference type="GO" id="GO:0005886">
    <property type="term" value="C:plasma membrane"/>
    <property type="evidence" value="ECO:0007669"/>
    <property type="project" value="UniProtKB-SubCell"/>
</dbReference>
<accession>A0A926IMT3</accession>
<keyword evidence="5" id="KW-0645">Protease</keyword>
<dbReference type="GO" id="GO:0008237">
    <property type="term" value="F:metallopeptidase activity"/>
    <property type="evidence" value="ECO:0007669"/>
    <property type="project" value="UniProtKB-KW"/>
</dbReference>
<evidence type="ECO:0000256" key="10">
    <source>
        <dbReference type="SAM" id="Phobius"/>
    </source>
</evidence>
<dbReference type="Pfam" id="PF13367">
    <property type="entry name" value="PrsW-protease"/>
    <property type="match status" value="1"/>
</dbReference>
<dbReference type="InterPro" id="IPR026898">
    <property type="entry name" value="PrsW"/>
</dbReference>
<dbReference type="PIRSF" id="PIRSF016933">
    <property type="entry name" value="PrsW"/>
    <property type="match status" value="1"/>
</dbReference>
<dbReference type="PANTHER" id="PTHR36844:SF1">
    <property type="entry name" value="PROTEASE PRSW"/>
    <property type="match status" value="1"/>
</dbReference>
<evidence type="ECO:0000313" key="11">
    <source>
        <dbReference type="EMBL" id="MBC8591524.1"/>
    </source>
</evidence>
<evidence type="ECO:0000256" key="1">
    <source>
        <dbReference type="ARBA" id="ARBA00004651"/>
    </source>
</evidence>
<feature type="transmembrane region" description="Helical" evidence="10">
    <location>
        <begin position="63"/>
        <end position="82"/>
    </location>
</feature>
<comment type="subcellular location">
    <subcellularLocation>
        <location evidence="1">Cell membrane</location>
        <topology evidence="1">Multi-pass membrane protein</topology>
    </subcellularLocation>
</comment>
<evidence type="ECO:0000256" key="6">
    <source>
        <dbReference type="ARBA" id="ARBA00022692"/>
    </source>
</evidence>
<keyword evidence="7" id="KW-0378">Hydrolase</keyword>
<evidence type="ECO:0000256" key="2">
    <source>
        <dbReference type="ARBA" id="ARBA00009165"/>
    </source>
</evidence>
<dbReference type="AlphaFoldDB" id="A0A926IMT3"/>
<evidence type="ECO:0000256" key="7">
    <source>
        <dbReference type="ARBA" id="ARBA00022801"/>
    </source>
</evidence>
<comment type="caution">
    <text evidence="11">The sequence shown here is derived from an EMBL/GenBank/DDBJ whole genome shotgun (WGS) entry which is preliminary data.</text>
</comment>
<feature type="transmembrane region" description="Helical" evidence="10">
    <location>
        <begin position="6"/>
        <end position="22"/>
    </location>
</feature>
<reference evidence="11 12" key="1">
    <citation type="submission" date="2020-08" db="EMBL/GenBank/DDBJ databases">
        <title>Genome public.</title>
        <authorList>
            <person name="Liu C."/>
            <person name="Sun Q."/>
        </authorList>
    </citation>
    <scope>NUCLEOTIDE SEQUENCE [LARGE SCALE GENOMIC DNA]</scope>
    <source>
        <strain evidence="11 12">NSJ-26</strain>
    </source>
</reference>
<feature type="transmembrane region" description="Helical" evidence="10">
    <location>
        <begin position="103"/>
        <end position="127"/>
    </location>
</feature>
<evidence type="ECO:0000256" key="3">
    <source>
        <dbReference type="ARBA" id="ARBA00018997"/>
    </source>
</evidence>
<protein>
    <recommendedName>
        <fullName evidence="3">Protease PrsW</fullName>
    </recommendedName>
</protein>